<dbReference type="InterPro" id="IPR011006">
    <property type="entry name" value="CheY-like_superfamily"/>
</dbReference>
<dbReference type="InterPro" id="IPR001867">
    <property type="entry name" value="OmpR/PhoB-type_DNA-bd"/>
</dbReference>
<dbReference type="Gene3D" id="1.10.10.10">
    <property type="entry name" value="Winged helix-like DNA-binding domain superfamily/Winged helix DNA-binding domain"/>
    <property type="match status" value="1"/>
</dbReference>
<dbReference type="PANTHER" id="PTHR48111">
    <property type="entry name" value="REGULATOR OF RPOS"/>
    <property type="match status" value="1"/>
</dbReference>
<evidence type="ECO:0000256" key="3">
    <source>
        <dbReference type="ARBA" id="ARBA00023015"/>
    </source>
</evidence>
<sequence length="232" mass="25085">MTQTTAPPAVTNSLAIAVFATDRCRRLAQRLAGHGYEIVLIDDAGELVARAGAGNLAVAIVHVASNRPHHRALVAQLAPACSVLALTGDSGPDGETARIRALMAGAEAALPVDVDYVELLWNVQALLRRSAARTPRLRVGPLAIDSQRRDVRLRGEPLALTPIELQLLVALARSPDVAQRREELLATVWDWPDADRAGSRTLDNHASRLRRKLARDGDDFVVAVRGVGYRLR</sequence>
<dbReference type="InterPro" id="IPR016032">
    <property type="entry name" value="Sig_transdc_resp-reg_C-effctor"/>
</dbReference>
<reference evidence="8 9" key="2">
    <citation type="submission" date="2023-10" db="EMBL/GenBank/DDBJ databases">
        <authorList>
            <person name="Han X.F."/>
        </authorList>
    </citation>
    <scope>NUCLEOTIDE SEQUENCE [LARGE SCALE GENOMIC DNA]</scope>
    <source>
        <strain evidence="8 9">KCTC 39840</strain>
    </source>
</reference>
<keyword evidence="3" id="KW-0805">Transcription regulation</keyword>
<dbReference type="RefSeq" id="WP_318595258.1">
    <property type="nucleotide sequence ID" value="NZ_JAWSTH010000002.1"/>
</dbReference>
<dbReference type="EMBL" id="JAWSTH010000002">
    <property type="protein sequence ID" value="MDW5592997.1"/>
    <property type="molecule type" value="Genomic_DNA"/>
</dbReference>
<evidence type="ECO:0000313" key="9">
    <source>
        <dbReference type="Proteomes" id="UP001284601"/>
    </source>
</evidence>
<feature type="domain" description="OmpR/PhoB-type" evidence="7">
    <location>
        <begin position="134"/>
        <end position="232"/>
    </location>
</feature>
<evidence type="ECO:0000256" key="1">
    <source>
        <dbReference type="ARBA" id="ARBA00022553"/>
    </source>
</evidence>
<comment type="caution">
    <text evidence="8">The sequence shown here is derived from an EMBL/GenBank/DDBJ whole genome shotgun (WGS) entry which is preliminary data.</text>
</comment>
<evidence type="ECO:0000259" key="7">
    <source>
        <dbReference type="PROSITE" id="PS51755"/>
    </source>
</evidence>
<accession>A0ABU4HI56</accession>
<evidence type="ECO:0000256" key="5">
    <source>
        <dbReference type="ARBA" id="ARBA00023163"/>
    </source>
</evidence>
<keyword evidence="1" id="KW-0597">Phosphoprotein</keyword>
<keyword evidence="4 6" id="KW-0238">DNA-binding</keyword>
<evidence type="ECO:0000313" key="8">
    <source>
        <dbReference type="EMBL" id="MDW5592997.1"/>
    </source>
</evidence>
<dbReference type="SUPFAM" id="SSF46894">
    <property type="entry name" value="C-terminal effector domain of the bipartite response regulators"/>
    <property type="match status" value="1"/>
</dbReference>
<name>A0ABU4HI56_9ACTN</name>
<dbReference type="CDD" id="cd00383">
    <property type="entry name" value="trans_reg_C"/>
    <property type="match status" value="1"/>
</dbReference>
<keyword evidence="9" id="KW-1185">Reference proteome</keyword>
<reference evidence="9" key="1">
    <citation type="submission" date="2023-07" db="EMBL/GenBank/DDBJ databases">
        <title>Conexibacter stalactiti sp. nov., isolated from stalactites in a lava cave and emended description of the genus Conexibacter.</title>
        <authorList>
            <person name="Lee S.D."/>
        </authorList>
    </citation>
    <scope>NUCLEOTIDE SEQUENCE [LARGE SCALE GENOMIC DNA]</scope>
    <source>
        <strain evidence="9">KCTC 39840</strain>
    </source>
</reference>
<dbReference type="Pfam" id="PF00486">
    <property type="entry name" value="Trans_reg_C"/>
    <property type="match status" value="1"/>
</dbReference>
<dbReference type="InterPro" id="IPR036388">
    <property type="entry name" value="WH-like_DNA-bd_sf"/>
</dbReference>
<gene>
    <name evidence="8" type="ORF">R7226_01520</name>
</gene>
<dbReference type="SMART" id="SM00862">
    <property type="entry name" value="Trans_reg_C"/>
    <property type="match status" value="1"/>
</dbReference>
<dbReference type="PROSITE" id="PS51755">
    <property type="entry name" value="OMPR_PHOB"/>
    <property type="match status" value="1"/>
</dbReference>
<dbReference type="SUPFAM" id="SSF52172">
    <property type="entry name" value="CheY-like"/>
    <property type="match status" value="1"/>
</dbReference>
<dbReference type="Proteomes" id="UP001284601">
    <property type="component" value="Unassembled WGS sequence"/>
</dbReference>
<protein>
    <submittedName>
        <fullName evidence="8">Response regulator transcription factor</fullName>
    </submittedName>
</protein>
<feature type="DNA-binding region" description="OmpR/PhoB-type" evidence="6">
    <location>
        <begin position="134"/>
        <end position="232"/>
    </location>
</feature>
<proteinExistence type="predicted"/>
<keyword evidence="5" id="KW-0804">Transcription</keyword>
<organism evidence="8 9">
    <name type="scientific">Conexibacter stalactiti</name>
    <dbReference type="NCBI Taxonomy" id="1940611"/>
    <lineage>
        <taxon>Bacteria</taxon>
        <taxon>Bacillati</taxon>
        <taxon>Actinomycetota</taxon>
        <taxon>Thermoleophilia</taxon>
        <taxon>Solirubrobacterales</taxon>
        <taxon>Conexibacteraceae</taxon>
        <taxon>Conexibacter</taxon>
    </lineage>
</organism>
<evidence type="ECO:0000256" key="2">
    <source>
        <dbReference type="ARBA" id="ARBA00023012"/>
    </source>
</evidence>
<evidence type="ECO:0000256" key="4">
    <source>
        <dbReference type="ARBA" id="ARBA00023125"/>
    </source>
</evidence>
<evidence type="ECO:0000256" key="6">
    <source>
        <dbReference type="PROSITE-ProRule" id="PRU01091"/>
    </source>
</evidence>
<keyword evidence="2" id="KW-0902">Two-component regulatory system</keyword>
<dbReference type="PANTHER" id="PTHR48111:SF1">
    <property type="entry name" value="TWO-COMPONENT RESPONSE REGULATOR ORR33"/>
    <property type="match status" value="1"/>
</dbReference>
<dbReference type="InterPro" id="IPR039420">
    <property type="entry name" value="WalR-like"/>
</dbReference>